<evidence type="ECO:0000313" key="5">
    <source>
        <dbReference type="Proteomes" id="UP000634529"/>
    </source>
</evidence>
<feature type="domain" description="SLH" evidence="3">
    <location>
        <begin position="551"/>
        <end position="612"/>
    </location>
</feature>
<keyword evidence="2" id="KW-0732">Signal</keyword>
<feature type="chain" id="PRO_5047366723" evidence="2">
    <location>
        <begin position="25"/>
        <end position="612"/>
    </location>
</feature>
<feature type="compositionally biased region" description="Gly residues" evidence="1">
    <location>
        <begin position="141"/>
        <end position="153"/>
    </location>
</feature>
<dbReference type="EMBL" id="JACYTN010000001">
    <property type="protein sequence ID" value="MBD8497237.1"/>
    <property type="molecule type" value="Genomic_DNA"/>
</dbReference>
<dbReference type="Proteomes" id="UP000634529">
    <property type="component" value="Unassembled WGS sequence"/>
</dbReference>
<dbReference type="PROSITE" id="PS51272">
    <property type="entry name" value="SLH"/>
    <property type="match status" value="3"/>
</dbReference>
<gene>
    <name evidence="4" type="ORF">IFO66_02860</name>
</gene>
<protein>
    <submittedName>
        <fullName evidence="4">S-layer homology domain-containing protein</fullName>
    </submittedName>
</protein>
<feature type="compositionally biased region" description="Gly residues" evidence="1">
    <location>
        <begin position="121"/>
        <end position="132"/>
    </location>
</feature>
<feature type="region of interest" description="Disordered" evidence="1">
    <location>
        <begin position="116"/>
        <end position="168"/>
    </location>
</feature>
<comment type="caution">
    <text evidence="4">The sequence shown here is derived from an EMBL/GenBank/DDBJ whole genome shotgun (WGS) entry which is preliminary data.</text>
</comment>
<accession>A0ABR9ASY7</accession>
<name>A0ABR9ASY7_9BACL</name>
<evidence type="ECO:0000256" key="2">
    <source>
        <dbReference type="SAM" id="SignalP"/>
    </source>
</evidence>
<dbReference type="RefSeq" id="WP_192023648.1">
    <property type="nucleotide sequence ID" value="NZ_JACYTN010000001.1"/>
</dbReference>
<evidence type="ECO:0000256" key="1">
    <source>
        <dbReference type="SAM" id="MobiDB-lite"/>
    </source>
</evidence>
<dbReference type="InterPro" id="IPR051465">
    <property type="entry name" value="Cell_Envelope_Struct_Comp"/>
</dbReference>
<dbReference type="PANTHER" id="PTHR43308">
    <property type="entry name" value="OUTER MEMBRANE PROTEIN ALPHA-RELATED"/>
    <property type="match status" value="1"/>
</dbReference>
<dbReference type="InterPro" id="IPR001119">
    <property type="entry name" value="SLH_dom"/>
</dbReference>
<reference evidence="4 5" key="1">
    <citation type="submission" date="2020-09" db="EMBL/GenBank/DDBJ databases">
        <title>Paenibacillus sp. CAU 1523 isolated from sand of Haeundae Beach.</title>
        <authorList>
            <person name="Kim W."/>
        </authorList>
    </citation>
    <scope>NUCLEOTIDE SEQUENCE [LARGE SCALE GENOMIC DNA]</scope>
    <source>
        <strain evidence="4 5">CAU 1523</strain>
    </source>
</reference>
<organism evidence="4 5">
    <name type="scientific">Paenibacillus arenosi</name>
    <dbReference type="NCBI Taxonomy" id="2774142"/>
    <lineage>
        <taxon>Bacteria</taxon>
        <taxon>Bacillati</taxon>
        <taxon>Bacillota</taxon>
        <taxon>Bacilli</taxon>
        <taxon>Bacillales</taxon>
        <taxon>Paenibacillaceae</taxon>
        <taxon>Paenibacillus</taxon>
    </lineage>
</organism>
<evidence type="ECO:0000259" key="3">
    <source>
        <dbReference type="PROSITE" id="PS51272"/>
    </source>
</evidence>
<sequence>MGNKRSFISFIMMTMLMVSIPVVASATDVMPALKLDTSTKYPGDAIHITGTSSLSDVIVKIVRPDETVLYYNAVKVNQSSYNDSITLPTDAMPGDYTVVVGQGGPDQLLQQSFTVVKKPNGGDGNSGGGDSGSSGSESGAGNNGGANGNGSGSNNGRDSSSGETPPTTEDAAITVKENGSSITAIIPSSALKVTKENENGAATTKIIVDGAALSAAFDTLKVTSNKNGKSLKVGITVPERSSDVERTKVELPVGVLKDAQGILPQAIVSIQTHGASMELPLKGLNTAHLERSLNTSTANMNIVVTTTTLPDLITAKDKQSMLAGGIVKVTEPVSFNVACVAHNGKQITMSALGDEFVNKTLTIRSTFNIDPKKSTVVAVDPGIRKTRFVPSVFQKTTDGVTNVQIKDHASSEIYMIVSSTAVFKDTIGHWAQSSIEHLTAKQIVKGVSINSFDPNGKVTRAEFAAMLVRAAGWKGSSQLSASSFKDVQANDWFAVAVQTAVERGLVKGMQDGTFQPNVPISREQMAGMLERFMKLVDAELQGKSENVIQVANHYKDVSHISSWARSSMAGLVSNKLMVGIDEHKLAPQAQTTRAETVKILERCLRYAKLINE</sequence>
<keyword evidence="5" id="KW-1185">Reference proteome</keyword>
<feature type="domain" description="SLH" evidence="3">
    <location>
        <begin position="418"/>
        <end position="481"/>
    </location>
</feature>
<dbReference type="Pfam" id="PF00395">
    <property type="entry name" value="SLH"/>
    <property type="match status" value="3"/>
</dbReference>
<feature type="signal peptide" evidence="2">
    <location>
        <begin position="1"/>
        <end position="24"/>
    </location>
</feature>
<proteinExistence type="predicted"/>
<feature type="domain" description="SLH" evidence="3">
    <location>
        <begin position="482"/>
        <end position="543"/>
    </location>
</feature>
<dbReference type="PANTHER" id="PTHR43308:SF5">
    <property type="entry name" value="S-LAYER PROTEIN _ PEPTIDOGLYCAN ENDO-BETA-N-ACETYLGLUCOSAMINIDASE"/>
    <property type="match status" value="1"/>
</dbReference>
<evidence type="ECO:0000313" key="4">
    <source>
        <dbReference type="EMBL" id="MBD8497237.1"/>
    </source>
</evidence>